<dbReference type="Proteomes" id="UP001596435">
    <property type="component" value="Unassembled WGS sequence"/>
</dbReference>
<comment type="caution">
    <text evidence="1">The sequence shown here is derived from an EMBL/GenBank/DDBJ whole genome shotgun (WGS) entry which is preliminary data.</text>
</comment>
<dbReference type="RefSeq" id="WP_345703794.1">
    <property type="nucleotide sequence ID" value="NZ_BAABKV010000001.1"/>
</dbReference>
<accession>A0ABW2G090</accession>
<organism evidence="1 2">
    <name type="scientific">Kitasatospora paranensis</name>
    <dbReference type="NCBI Taxonomy" id="258053"/>
    <lineage>
        <taxon>Bacteria</taxon>
        <taxon>Bacillati</taxon>
        <taxon>Actinomycetota</taxon>
        <taxon>Actinomycetes</taxon>
        <taxon>Kitasatosporales</taxon>
        <taxon>Streptomycetaceae</taxon>
        <taxon>Kitasatospora</taxon>
    </lineage>
</organism>
<protein>
    <submittedName>
        <fullName evidence="1">Uncharacterized protein</fullName>
    </submittedName>
</protein>
<keyword evidence="2" id="KW-1185">Reference proteome</keyword>
<reference evidence="2" key="1">
    <citation type="journal article" date="2019" name="Int. J. Syst. Evol. Microbiol.">
        <title>The Global Catalogue of Microorganisms (GCM) 10K type strain sequencing project: providing services to taxonomists for standard genome sequencing and annotation.</title>
        <authorList>
            <consortium name="The Broad Institute Genomics Platform"/>
            <consortium name="The Broad Institute Genome Sequencing Center for Infectious Disease"/>
            <person name="Wu L."/>
            <person name="Ma J."/>
        </authorList>
    </citation>
    <scope>NUCLEOTIDE SEQUENCE [LARGE SCALE GENOMIC DNA]</scope>
    <source>
        <strain evidence="2">CGMCC 1.12859</strain>
    </source>
</reference>
<name>A0ABW2G090_9ACTN</name>
<dbReference type="EMBL" id="JBHTAJ010000032">
    <property type="protein sequence ID" value="MFC7181496.1"/>
    <property type="molecule type" value="Genomic_DNA"/>
</dbReference>
<gene>
    <name evidence="1" type="ORF">ACFQMG_18250</name>
</gene>
<sequence>MTPQNWSVYVELDATDASDDVHDELFAVLSGHDAQPTTADNGNFAVILSVAAAGPAEAAQAAIDLVLSAAPAQLGDRRVVGLEVVTEAEQERRNAQTED</sequence>
<proteinExistence type="predicted"/>
<evidence type="ECO:0000313" key="1">
    <source>
        <dbReference type="EMBL" id="MFC7181496.1"/>
    </source>
</evidence>
<evidence type="ECO:0000313" key="2">
    <source>
        <dbReference type="Proteomes" id="UP001596435"/>
    </source>
</evidence>